<reference evidence="1 2" key="1">
    <citation type="journal article" date="2021" name="Nat. Plants">
        <title>The Taxus genome provides insights into paclitaxel biosynthesis.</title>
        <authorList>
            <person name="Xiong X."/>
            <person name="Gou J."/>
            <person name="Liao Q."/>
            <person name="Li Y."/>
            <person name="Zhou Q."/>
            <person name="Bi G."/>
            <person name="Li C."/>
            <person name="Du R."/>
            <person name="Wang X."/>
            <person name="Sun T."/>
            <person name="Guo L."/>
            <person name="Liang H."/>
            <person name="Lu P."/>
            <person name="Wu Y."/>
            <person name="Zhang Z."/>
            <person name="Ro D.K."/>
            <person name="Shang Y."/>
            <person name="Huang S."/>
            <person name="Yan J."/>
        </authorList>
    </citation>
    <scope>NUCLEOTIDE SEQUENCE [LARGE SCALE GENOMIC DNA]</scope>
    <source>
        <strain evidence="1">Ta-2019</strain>
    </source>
</reference>
<dbReference type="EMBL" id="JAHRHJ020003813">
    <property type="protein sequence ID" value="KAH9288893.1"/>
    <property type="molecule type" value="Genomic_DNA"/>
</dbReference>
<name>A0AA38F421_TAXCH</name>
<accession>A0AA38F421</accession>
<evidence type="ECO:0000313" key="2">
    <source>
        <dbReference type="Proteomes" id="UP000824469"/>
    </source>
</evidence>
<comment type="caution">
    <text evidence="1">The sequence shown here is derived from an EMBL/GenBank/DDBJ whole genome shotgun (WGS) entry which is preliminary data.</text>
</comment>
<evidence type="ECO:0000313" key="1">
    <source>
        <dbReference type="EMBL" id="KAH9288893.1"/>
    </source>
</evidence>
<keyword evidence="2" id="KW-1185">Reference proteome</keyword>
<proteinExistence type="predicted"/>
<organism evidence="1 2">
    <name type="scientific">Taxus chinensis</name>
    <name type="common">Chinese yew</name>
    <name type="synonym">Taxus wallichiana var. chinensis</name>
    <dbReference type="NCBI Taxonomy" id="29808"/>
    <lineage>
        <taxon>Eukaryota</taxon>
        <taxon>Viridiplantae</taxon>
        <taxon>Streptophyta</taxon>
        <taxon>Embryophyta</taxon>
        <taxon>Tracheophyta</taxon>
        <taxon>Spermatophyta</taxon>
        <taxon>Pinopsida</taxon>
        <taxon>Pinidae</taxon>
        <taxon>Conifers II</taxon>
        <taxon>Cupressales</taxon>
        <taxon>Taxaceae</taxon>
        <taxon>Taxus</taxon>
    </lineage>
</organism>
<dbReference type="Proteomes" id="UP000824469">
    <property type="component" value="Unassembled WGS sequence"/>
</dbReference>
<protein>
    <submittedName>
        <fullName evidence="1">Uncharacterized protein</fullName>
    </submittedName>
</protein>
<feature type="non-terminal residue" evidence="1">
    <location>
        <position position="53"/>
    </location>
</feature>
<gene>
    <name evidence="1" type="ORF">KI387_033010</name>
</gene>
<dbReference type="AlphaFoldDB" id="A0AA38F421"/>
<sequence>MEVSRKICRWVKKLQEYDMDIQTTNLVRGFGLAKLIDENNFQNIEVNEVEEEK</sequence>